<comment type="caution">
    <text evidence="2">The sequence shown here is derived from an EMBL/GenBank/DDBJ whole genome shotgun (WGS) entry which is preliminary data.</text>
</comment>
<dbReference type="AlphaFoldDB" id="A0A1Z5II21"/>
<feature type="transmembrane region" description="Helical" evidence="1">
    <location>
        <begin position="123"/>
        <end position="142"/>
    </location>
</feature>
<accession>A0A1Z5II21</accession>
<feature type="transmembrane region" description="Helical" evidence="1">
    <location>
        <begin position="197"/>
        <end position="214"/>
    </location>
</feature>
<sequence length="239" mass="27045">MLENIEAFIVHHRRLLQGLFFGVVEMSGLLLYANANSFESYTKPQQLPLSLLALTTVLIFLCLYVIRTTSMQSRTAPISLLLTIAFMAVSVPKLPVLVNVINGLSIIVLLLIRYLPKWFENELGMALLALMLASLAAGNFLLTHDYLSTSYLTTMILPLLLFNYFFLPQKSFEMILLPIGLIFLTLVWLFFLHQSVIMILFSLAVQVIWFFIQASRRPSPSRGLLVAAVLQALIFICMR</sequence>
<keyword evidence="1" id="KW-1133">Transmembrane helix</keyword>
<keyword evidence="3" id="KW-1185">Reference proteome</keyword>
<dbReference type="OrthoDB" id="2292499at2"/>
<evidence type="ECO:0000256" key="1">
    <source>
        <dbReference type="SAM" id="Phobius"/>
    </source>
</evidence>
<feature type="transmembrane region" description="Helical" evidence="1">
    <location>
        <begin position="15"/>
        <end position="35"/>
    </location>
</feature>
<evidence type="ECO:0000313" key="3">
    <source>
        <dbReference type="Proteomes" id="UP000198402"/>
    </source>
</evidence>
<dbReference type="RefSeq" id="WP_089136746.1">
    <property type="nucleotide sequence ID" value="NZ_BCMG01000006.1"/>
</dbReference>
<protein>
    <submittedName>
        <fullName evidence="2">Uncharacterized protein</fullName>
    </submittedName>
</protein>
<name>A0A1Z5II21_9LACO</name>
<dbReference type="Proteomes" id="UP000198402">
    <property type="component" value="Unassembled WGS sequence"/>
</dbReference>
<reference evidence="2 3" key="1">
    <citation type="submission" date="2015-11" db="EMBL/GenBank/DDBJ databases">
        <title>Draft genome sequences of new species of the genus Lactobacillus isolated from orchardgrass silage.</title>
        <authorList>
            <person name="Tohno M."/>
            <person name="Tanizawa Y."/>
            <person name="Arita M."/>
        </authorList>
    </citation>
    <scope>NUCLEOTIDE SEQUENCE [LARGE SCALE GENOMIC DNA]</scope>
    <source>
        <strain evidence="2 3">IWT126</strain>
    </source>
</reference>
<keyword evidence="1" id="KW-0812">Transmembrane</keyword>
<dbReference type="STRING" id="1302250.GCA_001313225_01077"/>
<evidence type="ECO:0000313" key="2">
    <source>
        <dbReference type="EMBL" id="GAX01407.1"/>
    </source>
</evidence>
<organism evidence="2 3">
    <name type="scientific">Secundilactobacillus silagei JCM 19001</name>
    <dbReference type="NCBI Taxonomy" id="1302250"/>
    <lineage>
        <taxon>Bacteria</taxon>
        <taxon>Bacillati</taxon>
        <taxon>Bacillota</taxon>
        <taxon>Bacilli</taxon>
        <taxon>Lactobacillales</taxon>
        <taxon>Lactobacillaceae</taxon>
        <taxon>Secundilactobacillus</taxon>
    </lineage>
</organism>
<proteinExistence type="predicted"/>
<feature type="transmembrane region" description="Helical" evidence="1">
    <location>
        <begin position="148"/>
        <end position="167"/>
    </location>
</feature>
<feature type="transmembrane region" description="Helical" evidence="1">
    <location>
        <begin position="47"/>
        <end position="66"/>
    </location>
</feature>
<gene>
    <name evidence="2" type="ORF">IWT126_01435</name>
</gene>
<keyword evidence="1" id="KW-0472">Membrane</keyword>
<feature type="transmembrane region" description="Helical" evidence="1">
    <location>
        <begin position="174"/>
        <end position="191"/>
    </location>
</feature>
<feature type="transmembrane region" description="Helical" evidence="1">
    <location>
        <begin position="97"/>
        <end position="116"/>
    </location>
</feature>
<dbReference type="EMBL" id="BCMG01000006">
    <property type="protein sequence ID" value="GAX01407.1"/>
    <property type="molecule type" value="Genomic_DNA"/>
</dbReference>